<name>A0A3S1C5W9_ANAVA</name>
<dbReference type="PROSITE" id="PS51192">
    <property type="entry name" value="HELICASE_ATP_BIND_1"/>
    <property type="match status" value="1"/>
</dbReference>
<evidence type="ECO:0000256" key="9">
    <source>
        <dbReference type="ARBA" id="ARBA00048988"/>
    </source>
</evidence>
<dbReference type="Gene3D" id="3.40.50.300">
    <property type="entry name" value="P-loop containing nucleotide triphosphate hydrolases"/>
    <property type="match status" value="2"/>
</dbReference>
<dbReference type="InterPro" id="IPR014001">
    <property type="entry name" value="Helicase_ATP-bd"/>
</dbReference>
<dbReference type="PANTHER" id="PTHR11274:SF0">
    <property type="entry name" value="GENERAL TRANSCRIPTION AND DNA REPAIR FACTOR IIH HELICASE SUBUNIT XPB"/>
    <property type="match status" value="1"/>
</dbReference>
<dbReference type="RefSeq" id="WP_127053711.1">
    <property type="nucleotide sequence ID" value="NZ_RSCM01000005.1"/>
</dbReference>
<dbReference type="Gene3D" id="3.40.1170.30">
    <property type="match status" value="1"/>
</dbReference>
<dbReference type="PRINTS" id="PR00851">
    <property type="entry name" value="XRODRMPGMNTB"/>
</dbReference>
<dbReference type="GO" id="GO:0004386">
    <property type="term" value="F:helicase activity"/>
    <property type="evidence" value="ECO:0007669"/>
    <property type="project" value="UniProtKB-KW"/>
</dbReference>
<proteinExistence type="inferred from homology"/>
<evidence type="ECO:0000256" key="1">
    <source>
        <dbReference type="ARBA" id="ARBA00006637"/>
    </source>
</evidence>
<feature type="region of interest" description="Disordered" evidence="10">
    <location>
        <begin position="442"/>
        <end position="540"/>
    </location>
</feature>
<keyword evidence="3" id="KW-0378">Hydrolase</keyword>
<dbReference type="Pfam" id="PF00271">
    <property type="entry name" value="Helicase_C"/>
    <property type="match status" value="1"/>
</dbReference>
<evidence type="ECO:0000256" key="10">
    <source>
        <dbReference type="SAM" id="MobiDB-lite"/>
    </source>
</evidence>
<dbReference type="SMART" id="SM00487">
    <property type="entry name" value="DEXDc"/>
    <property type="match status" value="1"/>
</dbReference>
<dbReference type="InterPro" id="IPR006935">
    <property type="entry name" value="Helicase/UvrB_N"/>
</dbReference>
<evidence type="ECO:0000313" key="13">
    <source>
        <dbReference type="EMBL" id="RUS97156.1"/>
    </source>
</evidence>
<gene>
    <name evidence="13" type="ORF">DSM107003_18970</name>
</gene>
<dbReference type="EC" id="5.6.2.4" evidence="8"/>
<dbReference type="PANTHER" id="PTHR11274">
    <property type="entry name" value="RAD25/XP-B DNA REPAIR HELICASE"/>
    <property type="match status" value="1"/>
</dbReference>
<dbReference type="CDD" id="cd18789">
    <property type="entry name" value="SF2_C_XPB"/>
    <property type="match status" value="1"/>
</dbReference>
<evidence type="ECO:0000256" key="5">
    <source>
        <dbReference type="ARBA" id="ARBA00022840"/>
    </source>
</evidence>
<feature type="domain" description="Helicase ATP-binding" evidence="11">
    <location>
        <begin position="88"/>
        <end position="233"/>
    </location>
</feature>
<dbReference type="SUPFAM" id="SSF52540">
    <property type="entry name" value="P-loop containing nucleoside triphosphate hydrolases"/>
    <property type="match status" value="1"/>
</dbReference>
<dbReference type="Pfam" id="PF18458">
    <property type="entry name" value="XPB_DRD"/>
    <property type="match status" value="1"/>
</dbReference>
<accession>A0A3S1C5W9</accession>
<dbReference type="Proteomes" id="UP000276103">
    <property type="component" value="Unassembled WGS sequence"/>
</dbReference>
<organism evidence="13 14">
    <name type="scientific">Trichormus variabilis SAG 1403-4b</name>
    <dbReference type="NCBI Taxonomy" id="447716"/>
    <lineage>
        <taxon>Bacteria</taxon>
        <taxon>Bacillati</taxon>
        <taxon>Cyanobacteriota</taxon>
        <taxon>Cyanophyceae</taxon>
        <taxon>Nostocales</taxon>
        <taxon>Nostocaceae</taxon>
        <taxon>Trichormus</taxon>
    </lineage>
</organism>
<feature type="region of interest" description="Disordered" evidence="10">
    <location>
        <begin position="555"/>
        <end position="578"/>
    </location>
</feature>
<evidence type="ECO:0000313" key="14">
    <source>
        <dbReference type="Proteomes" id="UP000276103"/>
    </source>
</evidence>
<keyword evidence="4 13" id="KW-0347">Helicase</keyword>
<keyword evidence="5" id="KW-0067">ATP-binding</keyword>
<evidence type="ECO:0000259" key="11">
    <source>
        <dbReference type="PROSITE" id="PS51192"/>
    </source>
</evidence>
<comment type="catalytic activity">
    <reaction evidence="7">
        <text>Couples ATP hydrolysis with the unwinding of duplex DNA by translocating in the 3'-5' direction.</text>
        <dbReference type="EC" id="5.6.2.4"/>
    </reaction>
</comment>
<dbReference type="OrthoDB" id="9802848at2"/>
<dbReference type="InterPro" id="IPR050615">
    <property type="entry name" value="ATP-dep_DNA_Helicase"/>
</dbReference>
<keyword evidence="6" id="KW-0413">Isomerase</keyword>
<comment type="similarity">
    <text evidence="1">Belongs to the helicase family. RAD25/XPB subfamily.</text>
</comment>
<dbReference type="GO" id="GO:0005524">
    <property type="term" value="F:ATP binding"/>
    <property type="evidence" value="ECO:0007669"/>
    <property type="project" value="UniProtKB-KW"/>
</dbReference>
<evidence type="ECO:0000256" key="7">
    <source>
        <dbReference type="ARBA" id="ARBA00034617"/>
    </source>
</evidence>
<dbReference type="InterPro" id="IPR032438">
    <property type="entry name" value="ERCC3_RAD25_C"/>
</dbReference>
<sequence length="578" mass="64513">MGRNPTLTFDRGTLILHPPPRSKAWIDYATWDDRIEKFRIPAIRYRCVVEALQADETNFIDEAKGFYPLELVPSLEMTPYPHQSEALAAWKLAGRQGVVVLPTAAGKTYLAQMAMQATPRTTLIVVPTLDLMHQWYAHLTAAFPDAELGLLGGGSRDKTPILVATYDSAAIHAESLGNKYALIIFDECHHLPTDFNRVIAEYAIAPYRLGLSATPERTDGKHADLNILIGMEVYRKRAEDLAGKALAEHQIVQIKVKLSQLERERYNQLIQTRNDFLKQSRISLGSLQGWQTFVQMSARSQIGRRAMLAHRQAKEIALGTDGKLRILADLLAEHFPARILIFTADNATVYRISQDLLIPAITHQTPVKERHEILTKFKEGEYNTLVASHVLNEGVDVPAASIAIILSGTGSAREYIQRLGRVLRKGNIENKQAILYEVVAEDTSEEGTSARRRGERGNEPRSQSVSKRRSEEREGKNEKEEMKGRGDTGTRGRGEGDNKGRGDAGTRGRGEEDMKKDKKDKKERKGNLKVVYGGEMEKSAKAAEQLEINYSTQKKDVTNGVIDSSSKRGGNYPEKTET</sequence>
<comment type="catalytic activity">
    <reaction evidence="9">
        <text>ATP + H2O = ADP + phosphate + H(+)</text>
        <dbReference type="Rhea" id="RHEA:13065"/>
        <dbReference type="ChEBI" id="CHEBI:15377"/>
        <dbReference type="ChEBI" id="CHEBI:15378"/>
        <dbReference type="ChEBI" id="CHEBI:30616"/>
        <dbReference type="ChEBI" id="CHEBI:43474"/>
        <dbReference type="ChEBI" id="CHEBI:456216"/>
        <dbReference type="EC" id="5.6.2.4"/>
    </reaction>
</comment>
<dbReference type="InterPro" id="IPR027417">
    <property type="entry name" value="P-loop_NTPase"/>
</dbReference>
<dbReference type="SMART" id="SM00490">
    <property type="entry name" value="HELICc"/>
    <property type="match status" value="1"/>
</dbReference>
<dbReference type="InterPro" id="IPR001650">
    <property type="entry name" value="Helicase_C-like"/>
</dbReference>
<dbReference type="GO" id="GO:0003677">
    <property type="term" value="F:DNA binding"/>
    <property type="evidence" value="ECO:0007669"/>
    <property type="project" value="InterPro"/>
</dbReference>
<dbReference type="CDD" id="cd17926">
    <property type="entry name" value="DEXHc_RE"/>
    <property type="match status" value="1"/>
</dbReference>
<evidence type="ECO:0000256" key="8">
    <source>
        <dbReference type="ARBA" id="ARBA00034808"/>
    </source>
</evidence>
<dbReference type="GO" id="GO:0016787">
    <property type="term" value="F:hydrolase activity"/>
    <property type="evidence" value="ECO:0007669"/>
    <property type="project" value="UniProtKB-KW"/>
</dbReference>
<dbReference type="AlphaFoldDB" id="A0A3S1C5W9"/>
<evidence type="ECO:0000256" key="4">
    <source>
        <dbReference type="ARBA" id="ARBA00022806"/>
    </source>
</evidence>
<feature type="domain" description="Helicase C-terminal" evidence="12">
    <location>
        <begin position="323"/>
        <end position="476"/>
    </location>
</feature>
<reference evidence="13 14" key="1">
    <citation type="journal article" date="2019" name="Genome Biol. Evol.">
        <title>Day and night: Metabolic profiles and evolutionary relationships of six axenic non-marine cyanobacteria.</title>
        <authorList>
            <person name="Will S.E."/>
            <person name="Henke P."/>
            <person name="Boedeker C."/>
            <person name="Huang S."/>
            <person name="Brinkmann H."/>
            <person name="Rohde M."/>
            <person name="Jarek M."/>
            <person name="Friedl T."/>
            <person name="Seufert S."/>
            <person name="Schumacher M."/>
            <person name="Overmann J."/>
            <person name="Neumann-Schaal M."/>
            <person name="Petersen J."/>
        </authorList>
    </citation>
    <scope>NUCLEOTIDE SEQUENCE [LARGE SCALE GENOMIC DNA]</scope>
    <source>
        <strain evidence="13 14">SAG 1403-4b</strain>
    </source>
</reference>
<feature type="compositionally biased region" description="Basic and acidic residues" evidence="10">
    <location>
        <begin position="468"/>
        <end position="517"/>
    </location>
</feature>
<keyword evidence="2" id="KW-0547">Nucleotide-binding</keyword>
<evidence type="ECO:0000256" key="3">
    <source>
        <dbReference type="ARBA" id="ARBA00022801"/>
    </source>
</evidence>
<dbReference type="Pfam" id="PF04851">
    <property type="entry name" value="ResIII"/>
    <property type="match status" value="1"/>
</dbReference>
<evidence type="ECO:0000259" key="12">
    <source>
        <dbReference type="PROSITE" id="PS51194"/>
    </source>
</evidence>
<evidence type="ECO:0000256" key="6">
    <source>
        <dbReference type="ARBA" id="ARBA00023235"/>
    </source>
</evidence>
<keyword evidence="14" id="KW-1185">Reference proteome</keyword>
<dbReference type="EMBL" id="RSCM01000005">
    <property type="protein sequence ID" value="RUS97156.1"/>
    <property type="molecule type" value="Genomic_DNA"/>
</dbReference>
<evidence type="ECO:0000256" key="2">
    <source>
        <dbReference type="ARBA" id="ARBA00022741"/>
    </source>
</evidence>
<comment type="caution">
    <text evidence="13">The sequence shown here is derived from an EMBL/GenBank/DDBJ whole genome shotgun (WGS) entry which is preliminary data.</text>
</comment>
<protein>
    <recommendedName>
        <fullName evidence="8">DNA 3'-5' helicase</fullName>
        <ecNumber evidence="8">5.6.2.4</ecNumber>
    </recommendedName>
</protein>
<dbReference type="PROSITE" id="PS51194">
    <property type="entry name" value="HELICASE_CTER"/>
    <property type="match status" value="1"/>
</dbReference>
<dbReference type="InterPro" id="IPR040699">
    <property type="entry name" value="XPB_DRD"/>
</dbReference>